<dbReference type="InterPro" id="IPR027417">
    <property type="entry name" value="P-loop_NTPase"/>
</dbReference>
<keyword evidence="5 9" id="KW-0227">DNA damage</keyword>
<comment type="caution">
    <text evidence="11">The sequence shown here is derived from an EMBL/GenBank/DDBJ whole genome shotgun (WGS) entry which is preliminary data.</text>
</comment>
<dbReference type="GO" id="GO:0006281">
    <property type="term" value="P:DNA repair"/>
    <property type="evidence" value="ECO:0007669"/>
    <property type="project" value="UniProtKB-KW"/>
</dbReference>
<dbReference type="AlphaFoldDB" id="A0A2R5HEG6"/>
<dbReference type="InterPro" id="IPR003395">
    <property type="entry name" value="RecF/RecN/SMC_N"/>
</dbReference>
<accession>A0A2R5HEG6</accession>
<dbReference type="OrthoDB" id="9806954at2"/>
<dbReference type="GO" id="GO:0043590">
    <property type="term" value="C:bacterial nucleoid"/>
    <property type="evidence" value="ECO:0007669"/>
    <property type="project" value="TreeGrafter"/>
</dbReference>
<evidence type="ECO:0000256" key="6">
    <source>
        <dbReference type="ARBA" id="ARBA00022840"/>
    </source>
</evidence>
<dbReference type="EMBL" id="BFFO01000002">
    <property type="protein sequence ID" value="GBG96206.1"/>
    <property type="molecule type" value="Genomic_DNA"/>
</dbReference>
<name>A0A2R5HEG6_9LACT</name>
<evidence type="ECO:0000259" key="10">
    <source>
        <dbReference type="Pfam" id="PF02463"/>
    </source>
</evidence>
<dbReference type="GO" id="GO:0009432">
    <property type="term" value="P:SOS response"/>
    <property type="evidence" value="ECO:0007669"/>
    <property type="project" value="TreeGrafter"/>
</dbReference>
<dbReference type="Proteomes" id="UP000245021">
    <property type="component" value="Unassembled WGS sequence"/>
</dbReference>
<dbReference type="PANTHER" id="PTHR11059:SF0">
    <property type="entry name" value="DNA REPAIR PROTEIN RECN"/>
    <property type="match status" value="1"/>
</dbReference>
<gene>
    <name evidence="11" type="primary">recN</name>
    <name evidence="11" type="ORF">NtB2_00317</name>
</gene>
<dbReference type="PIRSF" id="PIRSF003128">
    <property type="entry name" value="RecN"/>
    <property type="match status" value="1"/>
</dbReference>
<dbReference type="RefSeq" id="WP_109245199.1">
    <property type="nucleotide sequence ID" value="NZ_BFFO01000002.1"/>
</dbReference>
<dbReference type="CDD" id="cd03241">
    <property type="entry name" value="ABC_RecN"/>
    <property type="match status" value="2"/>
</dbReference>
<proteinExistence type="inferred from homology"/>
<evidence type="ECO:0000256" key="3">
    <source>
        <dbReference type="ARBA" id="ARBA00021315"/>
    </source>
</evidence>
<keyword evidence="6" id="KW-0067">ATP-binding</keyword>
<evidence type="ECO:0000256" key="4">
    <source>
        <dbReference type="ARBA" id="ARBA00022741"/>
    </source>
</evidence>
<dbReference type="FunFam" id="3.40.50.300:FF:000356">
    <property type="entry name" value="DNA repair protein RecN"/>
    <property type="match status" value="1"/>
</dbReference>
<evidence type="ECO:0000256" key="7">
    <source>
        <dbReference type="ARBA" id="ARBA00023204"/>
    </source>
</evidence>
<evidence type="ECO:0000256" key="5">
    <source>
        <dbReference type="ARBA" id="ARBA00022763"/>
    </source>
</evidence>
<evidence type="ECO:0000313" key="12">
    <source>
        <dbReference type="Proteomes" id="UP000245021"/>
    </source>
</evidence>
<keyword evidence="7 9" id="KW-0234">DNA repair</keyword>
<protein>
    <recommendedName>
        <fullName evidence="3 9">DNA repair protein RecN</fullName>
    </recommendedName>
    <alternativeName>
        <fullName evidence="8 9">Recombination protein N</fullName>
    </alternativeName>
</protein>
<dbReference type="NCBIfam" id="TIGR00634">
    <property type="entry name" value="recN"/>
    <property type="match status" value="1"/>
</dbReference>
<organism evidence="11 12">
    <name type="scientific">Lactococcus termiticola</name>
    <dbReference type="NCBI Taxonomy" id="2169526"/>
    <lineage>
        <taxon>Bacteria</taxon>
        <taxon>Bacillati</taxon>
        <taxon>Bacillota</taxon>
        <taxon>Bacilli</taxon>
        <taxon>Lactobacillales</taxon>
        <taxon>Streptococcaceae</taxon>
        <taxon>Lactococcus</taxon>
    </lineage>
</organism>
<dbReference type="PANTHER" id="PTHR11059">
    <property type="entry name" value="DNA REPAIR PROTEIN RECN"/>
    <property type="match status" value="1"/>
</dbReference>
<feature type="domain" description="RecF/RecN/SMC N-terminal" evidence="10">
    <location>
        <begin position="1"/>
        <end position="506"/>
    </location>
</feature>
<evidence type="ECO:0000256" key="1">
    <source>
        <dbReference type="ARBA" id="ARBA00003618"/>
    </source>
</evidence>
<keyword evidence="12" id="KW-1185">Reference proteome</keyword>
<sequence>MLQEIAIKDFAIIEEVHLAFESGMTILSGETGAGKSIIIDAMSLLLGARASSDFVRHGREKAEIQGLFFADRNPELDEALEEAGLEASQELILRREVFANGRSSCRVNGTLVNLATLKRIGECLVDIHGQHDNQELMNAKQHLNLLDEFGDEAFEALKSDYQAKFETYKQIRSQLDLKAKNEAEFAERIEILEYQVEEIEGADIDLQTDEALIARRDKLRHAKEIVDALNTSHMALDDEEISSLGNIRTVMAELEGISELDPEYQRLSERTTDAYYLLEEVDDRILALVDDLDFNPTELTQLEERILTLNTLKKKYGPELSDVLNYLEKIQKDLANLTGTESNGESLEDALKTAQSALIEASKALSKARHALASELEDDVKQELADLYMEKADFKVDFQQGKFSSRGNEHVEFFIQANPGEGFKALAKTASGGELSRLMLAIKSSFSRRENKTSIVFDEVDTGVSGRVAQAIANKIYKISQSGQVLAISHLPQVVAIADTQFYIEKISEDDLTTSTVRKLSLEERVQELAKMLAGDDLTPEALAQADRLLKKN</sequence>
<reference evidence="11 12" key="1">
    <citation type="journal article" date="2018" name="Genome Announc.">
        <title>Draft Genome Sequence of Lactococcus sp. Strain NtB2 (JCM 32569), Isolated from the Gut of the Higher Termite Nasutitermes takasagoensis.</title>
        <authorList>
            <person name="Noda S."/>
            <person name="Aihara C."/>
            <person name="Yuki M."/>
            <person name="Ohkuma M."/>
        </authorList>
    </citation>
    <scope>NUCLEOTIDE SEQUENCE [LARGE SCALE GENOMIC DNA]</scope>
    <source>
        <strain evidence="11 12">NtB2</strain>
    </source>
</reference>
<dbReference type="GO" id="GO:0006310">
    <property type="term" value="P:DNA recombination"/>
    <property type="evidence" value="ECO:0007669"/>
    <property type="project" value="InterPro"/>
</dbReference>
<dbReference type="FunFam" id="3.40.50.300:FF:000319">
    <property type="entry name" value="DNA repair protein RecN"/>
    <property type="match status" value="1"/>
</dbReference>
<dbReference type="SUPFAM" id="SSF52540">
    <property type="entry name" value="P-loop containing nucleoside triphosphate hydrolases"/>
    <property type="match status" value="2"/>
</dbReference>
<comment type="function">
    <text evidence="1 9">May be involved in recombinational repair of damaged DNA.</text>
</comment>
<comment type="similarity">
    <text evidence="2 9">Belongs to the RecN family.</text>
</comment>
<dbReference type="Pfam" id="PF02463">
    <property type="entry name" value="SMC_N"/>
    <property type="match status" value="1"/>
</dbReference>
<dbReference type="Gene3D" id="3.40.50.300">
    <property type="entry name" value="P-loop containing nucleotide triphosphate hydrolases"/>
    <property type="match status" value="2"/>
</dbReference>
<dbReference type="InterPro" id="IPR004604">
    <property type="entry name" value="DNA_recomb/repair_RecN"/>
</dbReference>
<evidence type="ECO:0000256" key="9">
    <source>
        <dbReference type="PIRNR" id="PIRNR003128"/>
    </source>
</evidence>
<keyword evidence="4" id="KW-0547">Nucleotide-binding</keyword>
<dbReference type="GO" id="GO:0005524">
    <property type="term" value="F:ATP binding"/>
    <property type="evidence" value="ECO:0007669"/>
    <property type="project" value="UniProtKB-KW"/>
</dbReference>
<evidence type="ECO:0000256" key="2">
    <source>
        <dbReference type="ARBA" id="ARBA00009441"/>
    </source>
</evidence>
<evidence type="ECO:0000256" key="8">
    <source>
        <dbReference type="ARBA" id="ARBA00033408"/>
    </source>
</evidence>
<evidence type="ECO:0000313" key="11">
    <source>
        <dbReference type="EMBL" id="GBG96206.1"/>
    </source>
</evidence>